<reference evidence="1" key="2">
    <citation type="journal article" date="2015" name="Fish Shellfish Immunol.">
        <title>Early steps in the European eel (Anguilla anguilla)-Vibrio vulnificus interaction in the gills: Role of the RtxA13 toxin.</title>
        <authorList>
            <person name="Callol A."/>
            <person name="Pajuelo D."/>
            <person name="Ebbesson L."/>
            <person name="Teles M."/>
            <person name="MacKenzie S."/>
            <person name="Amaro C."/>
        </authorList>
    </citation>
    <scope>NUCLEOTIDE SEQUENCE</scope>
</reference>
<evidence type="ECO:0000313" key="1">
    <source>
        <dbReference type="EMBL" id="JAH81249.1"/>
    </source>
</evidence>
<dbReference type="AlphaFoldDB" id="A0A0E9VT45"/>
<proteinExistence type="predicted"/>
<accession>A0A0E9VT45</accession>
<organism evidence="1">
    <name type="scientific">Anguilla anguilla</name>
    <name type="common">European freshwater eel</name>
    <name type="synonym">Muraena anguilla</name>
    <dbReference type="NCBI Taxonomy" id="7936"/>
    <lineage>
        <taxon>Eukaryota</taxon>
        <taxon>Metazoa</taxon>
        <taxon>Chordata</taxon>
        <taxon>Craniata</taxon>
        <taxon>Vertebrata</taxon>
        <taxon>Euteleostomi</taxon>
        <taxon>Actinopterygii</taxon>
        <taxon>Neopterygii</taxon>
        <taxon>Teleostei</taxon>
        <taxon>Anguilliformes</taxon>
        <taxon>Anguillidae</taxon>
        <taxon>Anguilla</taxon>
    </lineage>
</organism>
<reference evidence="1" key="1">
    <citation type="submission" date="2014-11" db="EMBL/GenBank/DDBJ databases">
        <authorList>
            <person name="Amaro Gonzalez C."/>
        </authorList>
    </citation>
    <scope>NUCLEOTIDE SEQUENCE</scope>
</reference>
<protein>
    <submittedName>
        <fullName evidence="1">Uncharacterized protein</fullName>
    </submittedName>
</protein>
<dbReference type="EMBL" id="GBXM01027328">
    <property type="protein sequence ID" value="JAH81249.1"/>
    <property type="molecule type" value="Transcribed_RNA"/>
</dbReference>
<name>A0A0E9VT45_ANGAN</name>
<sequence length="18" mass="2202">MCRYIVKTKVNWELTMVS</sequence>